<evidence type="ECO:0000313" key="1">
    <source>
        <dbReference type="EMBL" id="MDR7299771.1"/>
    </source>
</evidence>
<accession>A0ABU1ZGK0</accession>
<dbReference type="RefSeq" id="WP_310349679.1">
    <property type="nucleotide sequence ID" value="NZ_JAVDXQ010000010.1"/>
</dbReference>
<keyword evidence="2" id="KW-1185">Reference proteome</keyword>
<sequence length="155" mass="17185">MTPEPSGSRFLTAELAKAALIALAPAISAQLAAPEVSGLGVLHVVVLDPTQRDGDEPRILYEHSFGDRDRWDVDYADYARRKARLSWRHRMDGRRLQLLEPHRLHADDALLWGSVWLDGLVVAASGAFPIWDECFSLMAAAQLRARAWDAAQNAS</sequence>
<dbReference type="Proteomes" id="UP001180536">
    <property type="component" value="Unassembled WGS sequence"/>
</dbReference>
<evidence type="ECO:0000313" key="2">
    <source>
        <dbReference type="Proteomes" id="UP001180536"/>
    </source>
</evidence>
<reference evidence="1 2" key="1">
    <citation type="submission" date="2023-07" db="EMBL/GenBank/DDBJ databases">
        <title>Sorghum-associated microbial communities from plants grown in Nebraska, USA.</title>
        <authorList>
            <person name="Schachtman D."/>
        </authorList>
    </citation>
    <scope>NUCLEOTIDE SEQUENCE [LARGE SCALE GENOMIC DNA]</scope>
    <source>
        <strain evidence="1 2">BE310</strain>
    </source>
</reference>
<gene>
    <name evidence="1" type="ORF">J2X16_005141</name>
</gene>
<comment type="caution">
    <text evidence="1">The sequence shown here is derived from an EMBL/GenBank/DDBJ whole genome shotgun (WGS) entry which is preliminary data.</text>
</comment>
<dbReference type="EMBL" id="JAVDXQ010000010">
    <property type="protein sequence ID" value="MDR7299771.1"/>
    <property type="molecule type" value="Genomic_DNA"/>
</dbReference>
<proteinExistence type="predicted"/>
<organism evidence="1 2">
    <name type="scientific">Pelomonas aquatica</name>
    <dbReference type="NCBI Taxonomy" id="431058"/>
    <lineage>
        <taxon>Bacteria</taxon>
        <taxon>Pseudomonadati</taxon>
        <taxon>Pseudomonadota</taxon>
        <taxon>Betaproteobacteria</taxon>
        <taxon>Burkholderiales</taxon>
        <taxon>Sphaerotilaceae</taxon>
        <taxon>Roseateles</taxon>
    </lineage>
</organism>
<name>A0ABU1ZGK0_9BURK</name>
<protein>
    <submittedName>
        <fullName evidence="1">Uncharacterized protein</fullName>
    </submittedName>
</protein>